<evidence type="ECO:0000313" key="2">
    <source>
        <dbReference type="EMBL" id="QNO55585.1"/>
    </source>
</evidence>
<evidence type="ECO:0000256" key="1">
    <source>
        <dbReference type="SAM" id="Phobius"/>
    </source>
</evidence>
<feature type="transmembrane region" description="Helical" evidence="1">
    <location>
        <begin position="31"/>
        <end position="51"/>
    </location>
</feature>
<proteinExistence type="predicted"/>
<name>A0A7G9Z5Q1_9EURY</name>
<accession>A0A7G9Z5Q1</accession>
<organism evidence="2">
    <name type="scientific">Candidatus Methanophaga sp. ANME-1 ERB7</name>
    <dbReference type="NCBI Taxonomy" id="2759913"/>
    <lineage>
        <taxon>Archaea</taxon>
        <taxon>Methanobacteriati</taxon>
        <taxon>Methanobacteriota</taxon>
        <taxon>Stenosarchaea group</taxon>
        <taxon>Methanomicrobia</taxon>
        <taxon>Candidatus Methanophagales</taxon>
        <taxon>Candidatus Methanophagaceae</taxon>
        <taxon>Candidatus Methanophaga</taxon>
    </lineage>
</organism>
<reference evidence="2" key="1">
    <citation type="submission" date="2020-06" db="EMBL/GenBank/DDBJ databases">
        <title>Unique genomic features of the anaerobic methanotrophic archaea.</title>
        <authorList>
            <person name="Chadwick G.L."/>
            <person name="Skennerton C.T."/>
            <person name="Laso-Perez R."/>
            <person name="Leu A.O."/>
            <person name="Speth D.R."/>
            <person name="Yu H."/>
            <person name="Morgan-Lang C."/>
            <person name="Hatzenpichler R."/>
            <person name="Goudeau D."/>
            <person name="Malmstrom R."/>
            <person name="Brazelton W.J."/>
            <person name="Woyke T."/>
            <person name="Hallam S.J."/>
            <person name="Tyson G.W."/>
            <person name="Wegener G."/>
            <person name="Boetius A."/>
            <person name="Orphan V."/>
        </authorList>
    </citation>
    <scope>NUCLEOTIDE SEQUENCE</scope>
</reference>
<dbReference type="AlphaFoldDB" id="A0A7G9Z5Q1"/>
<keyword evidence="1" id="KW-1133">Transmembrane helix</keyword>
<gene>
    <name evidence="2" type="ORF">BJEEAEJC_00028</name>
</gene>
<keyword evidence="1" id="KW-0472">Membrane</keyword>
<dbReference type="EMBL" id="MT631622">
    <property type="protein sequence ID" value="QNO55585.1"/>
    <property type="molecule type" value="Genomic_DNA"/>
</dbReference>
<sequence>MIENATNLTNTTALVDTFGIFKGVLLQHLKWIIGVLAPGVIAMVIYRFGILPDIEPRYELKQIDPESGLLKSPIQQDFFNKNKDKYGDMYSHFILFNGGHGKASNIKVEYNWSVNGEIGGVSNEAIRRAGLELRYHDYLFPGKEHFSVPALEFRSNVFEEAEWILLRVRYKDIIGFNHCRCVVFDSIHGERGLNMVPESHNYCGGVSRCFKKMTKTCNFREDVCSTEGLIPILEADTLEGKND</sequence>
<keyword evidence="1" id="KW-0812">Transmembrane</keyword>
<protein>
    <submittedName>
        <fullName evidence="2">Uncharacterized protein</fullName>
    </submittedName>
</protein>